<proteinExistence type="predicted"/>
<gene>
    <name evidence="1" type="ORF">BE18_43485</name>
</gene>
<dbReference type="InterPro" id="IPR013406">
    <property type="entry name" value="CHP02574_addiction_mod"/>
</dbReference>
<dbReference type="AlphaFoldDB" id="A0A150S4C8"/>
<reference evidence="1 2" key="1">
    <citation type="submission" date="2014-02" db="EMBL/GenBank/DDBJ databases">
        <title>The small core and large imbalanced accessory genome model reveals a collaborative survival strategy of Sorangium cellulosum strains in nature.</title>
        <authorList>
            <person name="Han K."/>
            <person name="Peng R."/>
            <person name="Blom J."/>
            <person name="Li Y.-Z."/>
        </authorList>
    </citation>
    <scope>NUCLEOTIDE SEQUENCE [LARGE SCALE GENOMIC DNA]</scope>
    <source>
        <strain evidence="1 2">So0149</strain>
    </source>
</reference>
<protein>
    <recommendedName>
        <fullName evidence="3">Addiction module antitoxin RelB</fullName>
    </recommendedName>
</protein>
<evidence type="ECO:0008006" key="3">
    <source>
        <dbReference type="Google" id="ProtNLM"/>
    </source>
</evidence>
<evidence type="ECO:0000313" key="2">
    <source>
        <dbReference type="Proteomes" id="UP000075515"/>
    </source>
</evidence>
<comment type="caution">
    <text evidence="1">The sequence shown here is derived from an EMBL/GenBank/DDBJ whole genome shotgun (WGS) entry which is preliminary data.</text>
</comment>
<name>A0A150S4C8_SORCE</name>
<accession>A0A150S4C8</accession>
<dbReference type="EMBL" id="JEMC01004064">
    <property type="protein sequence ID" value="KYF76172.1"/>
    <property type="molecule type" value="Genomic_DNA"/>
</dbReference>
<organism evidence="1 2">
    <name type="scientific">Sorangium cellulosum</name>
    <name type="common">Polyangium cellulosum</name>
    <dbReference type="NCBI Taxonomy" id="56"/>
    <lineage>
        <taxon>Bacteria</taxon>
        <taxon>Pseudomonadati</taxon>
        <taxon>Myxococcota</taxon>
        <taxon>Polyangia</taxon>
        <taxon>Polyangiales</taxon>
        <taxon>Polyangiaceae</taxon>
        <taxon>Sorangium</taxon>
    </lineage>
</organism>
<dbReference type="Proteomes" id="UP000075515">
    <property type="component" value="Unassembled WGS sequence"/>
</dbReference>
<sequence>MSTARKLLQEALELDERERATLALELMDSLSQPDARDEAAWIEEIERRARRALSGQSPGADIDDAVDRIERDLGL</sequence>
<dbReference type="Pfam" id="PF09720">
    <property type="entry name" value="Unstab_antitox"/>
    <property type="match status" value="1"/>
</dbReference>
<evidence type="ECO:0000313" key="1">
    <source>
        <dbReference type="EMBL" id="KYF76172.1"/>
    </source>
</evidence>